<dbReference type="AlphaFoldDB" id="A0AA39ZFU2"/>
<evidence type="ECO:0000256" key="2">
    <source>
        <dbReference type="ARBA" id="ARBA00022448"/>
    </source>
</evidence>
<feature type="compositionally biased region" description="Basic and acidic residues" evidence="6">
    <location>
        <begin position="554"/>
        <end position="564"/>
    </location>
</feature>
<sequence length="564" mass="61214">MAVMATVATGSTSALAAVDTEPISEQPVSDGVDDLDVPSPYSVWSPWQKKLIVAGAAFGGFFNPITAQVYLPALPILRNEFGVTEAEINLTVTTYMIFQGITPILFSGFTDTLGRRPGYIICFIVYISANIALALANDYEDLLIIRCFQSAGSATIMVICQAVVADIITSAERGGYIALTAIPSILGPSLGPVIGGAMTEFMGWRSIFWMLTIAAGINFLLMLLFIPETCRKVVGDGSVRPPWWCQSVYQWFYYRRHPSVPQNLNSIEKSAYTTDEGKLKYATSHLFSAFALLREKELVLLLIIGGTVFTGVYAVGTAMPALLESLYGFKPLQIGLMYLPLAGGSILAVVFVGPGMNWNLRRHARKLGIAVDKKRKMDLSRFPIEKVRLEIAFPFLLLGVGIITSWGWVTVNKVEIEKVAIVVLFLGVGLVGVNNVVNALIVDIYPDTAGAALAAYNLAKCIMGAASSGFVAPMIQDMGMGPAFTLLGCLYLLLVPIILLVMWKGVVWRTSRHARELRKKGSILVREEEPQASVSDTDTTSTPQNDATSTEILPAEKEEVSKSS</sequence>
<gene>
    <name evidence="9" type="ORF">QBC41DRAFT_318421</name>
</gene>
<organism evidence="9 10">
    <name type="scientific">Cercophora samala</name>
    <dbReference type="NCBI Taxonomy" id="330535"/>
    <lineage>
        <taxon>Eukaryota</taxon>
        <taxon>Fungi</taxon>
        <taxon>Dikarya</taxon>
        <taxon>Ascomycota</taxon>
        <taxon>Pezizomycotina</taxon>
        <taxon>Sordariomycetes</taxon>
        <taxon>Sordariomycetidae</taxon>
        <taxon>Sordariales</taxon>
        <taxon>Lasiosphaeriaceae</taxon>
        <taxon>Cercophora</taxon>
    </lineage>
</organism>
<evidence type="ECO:0000313" key="10">
    <source>
        <dbReference type="Proteomes" id="UP001174997"/>
    </source>
</evidence>
<dbReference type="GO" id="GO:0005886">
    <property type="term" value="C:plasma membrane"/>
    <property type="evidence" value="ECO:0007669"/>
    <property type="project" value="TreeGrafter"/>
</dbReference>
<dbReference type="InterPro" id="IPR036259">
    <property type="entry name" value="MFS_trans_sf"/>
</dbReference>
<feature type="transmembrane region" description="Helical" evidence="7">
    <location>
        <begin position="88"/>
        <end position="106"/>
    </location>
</feature>
<dbReference type="PANTHER" id="PTHR23502">
    <property type="entry name" value="MAJOR FACILITATOR SUPERFAMILY"/>
    <property type="match status" value="1"/>
</dbReference>
<feature type="compositionally biased region" description="Polar residues" evidence="6">
    <location>
        <begin position="532"/>
        <end position="551"/>
    </location>
</feature>
<name>A0AA39ZFU2_9PEZI</name>
<feature type="transmembrane region" description="Helical" evidence="7">
    <location>
        <begin position="421"/>
        <end position="441"/>
    </location>
</feature>
<evidence type="ECO:0000256" key="6">
    <source>
        <dbReference type="SAM" id="MobiDB-lite"/>
    </source>
</evidence>
<keyword evidence="5 7" id="KW-0472">Membrane</keyword>
<evidence type="ECO:0000259" key="8">
    <source>
        <dbReference type="PROSITE" id="PS50850"/>
    </source>
</evidence>
<keyword evidence="2" id="KW-0813">Transport</keyword>
<feature type="transmembrane region" description="Helical" evidence="7">
    <location>
        <begin position="298"/>
        <end position="323"/>
    </location>
</feature>
<dbReference type="Proteomes" id="UP001174997">
    <property type="component" value="Unassembled WGS sequence"/>
</dbReference>
<keyword evidence="10" id="KW-1185">Reference proteome</keyword>
<feature type="transmembrane region" description="Helical" evidence="7">
    <location>
        <begin position="391"/>
        <end position="409"/>
    </location>
</feature>
<dbReference type="InterPro" id="IPR020846">
    <property type="entry name" value="MFS_dom"/>
</dbReference>
<dbReference type="FunFam" id="1.20.1720.10:FF:000009">
    <property type="entry name" value="MFS multidrug transporter"/>
    <property type="match status" value="1"/>
</dbReference>
<dbReference type="PROSITE" id="PS50850">
    <property type="entry name" value="MFS"/>
    <property type="match status" value="1"/>
</dbReference>
<dbReference type="GO" id="GO:0022857">
    <property type="term" value="F:transmembrane transporter activity"/>
    <property type="evidence" value="ECO:0007669"/>
    <property type="project" value="InterPro"/>
</dbReference>
<evidence type="ECO:0000256" key="1">
    <source>
        <dbReference type="ARBA" id="ARBA00004141"/>
    </source>
</evidence>
<evidence type="ECO:0000256" key="5">
    <source>
        <dbReference type="ARBA" id="ARBA00023136"/>
    </source>
</evidence>
<feature type="transmembrane region" description="Helical" evidence="7">
    <location>
        <begin position="453"/>
        <end position="475"/>
    </location>
</feature>
<evidence type="ECO:0000313" key="9">
    <source>
        <dbReference type="EMBL" id="KAK0670247.1"/>
    </source>
</evidence>
<feature type="transmembrane region" description="Helical" evidence="7">
    <location>
        <begin position="207"/>
        <end position="226"/>
    </location>
</feature>
<comment type="caution">
    <text evidence="9">The sequence shown here is derived from an EMBL/GenBank/DDBJ whole genome shotgun (WGS) entry which is preliminary data.</text>
</comment>
<feature type="transmembrane region" description="Helical" evidence="7">
    <location>
        <begin position="335"/>
        <end position="356"/>
    </location>
</feature>
<proteinExistence type="predicted"/>
<comment type="subcellular location">
    <subcellularLocation>
        <location evidence="1">Membrane</location>
        <topology evidence="1">Multi-pass membrane protein</topology>
    </subcellularLocation>
</comment>
<feature type="domain" description="Major facilitator superfamily (MFS) profile" evidence="8">
    <location>
        <begin position="52"/>
        <end position="506"/>
    </location>
</feature>
<dbReference type="InterPro" id="IPR011701">
    <property type="entry name" value="MFS"/>
</dbReference>
<evidence type="ECO:0000256" key="3">
    <source>
        <dbReference type="ARBA" id="ARBA00022692"/>
    </source>
</evidence>
<reference evidence="9" key="1">
    <citation type="submission" date="2023-06" db="EMBL/GenBank/DDBJ databases">
        <title>Genome-scale phylogeny and comparative genomics of the fungal order Sordariales.</title>
        <authorList>
            <consortium name="Lawrence Berkeley National Laboratory"/>
            <person name="Hensen N."/>
            <person name="Bonometti L."/>
            <person name="Westerberg I."/>
            <person name="Brannstrom I.O."/>
            <person name="Guillou S."/>
            <person name="Cros-Aarteil S."/>
            <person name="Calhoun S."/>
            <person name="Haridas S."/>
            <person name="Kuo A."/>
            <person name="Mondo S."/>
            <person name="Pangilinan J."/>
            <person name="Riley R."/>
            <person name="Labutti K."/>
            <person name="Andreopoulos B."/>
            <person name="Lipzen A."/>
            <person name="Chen C."/>
            <person name="Yanf M."/>
            <person name="Daum C."/>
            <person name="Ng V."/>
            <person name="Clum A."/>
            <person name="Steindorff A."/>
            <person name="Ohm R."/>
            <person name="Martin F."/>
            <person name="Silar P."/>
            <person name="Natvig D."/>
            <person name="Lalanne C."/>
            <person name="Gautier V."/>
            <person name="Ament-Velasquez S.L."/>
            <person name="Kruys A."/>
            <person name="Hutchinson M.I."/>
            <person name="Powell A.J."/>
            <person name="Barry K."/>
            <person name="Miller A.N."/>
            <person name="Grigoriev I.V."/>
            <person name="Debuchy R."/>
            <person name="Gladieux P."/>
            <person name="Thoren M.H."/>
            <person name="Johannesson H."/>
        </authorList>
    </citation>
    <scope>NUCLEOTIDE SEQUENCE</scope>
    <source>
        <strain evidence="9">CBS 307.81</strain>
    </source>
</reference>
<keyword evidence="4 7" id="KW-1133">Transmembrane helix</keyword>
<dbReference type="Pfam" id="PF07690">
    <property type="entry name" value="MFS_1"/>
    <property type="match status" value="1"/>
</dbReference>
<keyword evidence="3 7" id="KW-0812">Transmembrane</keyword>
<evidence type="ECO:0000256" key="4">
    <source>
        <dbReference type="ARBA" id="ARBA00022989"/>
    </source>
</evidence>
<feature type="transmembrane region" description="Helical" evidence="7">
    <location>
        <begin position="118"/>
        <end position="137"/>
    </location>
</feature>
<feature type="transmembrane region" description="Helical" evidence="7">
    <location>
        <begin position="143"/>
        <end position="164"/>
    </location>
</feature>
<feature type="region of interest" description="Disordered" evidence="6">
    <location>
        <begin position="528"/>
        <end position="564"/>
    </location>
</feature>
<dbReference type="SUPFAM" id="SSF103473">
    <property type="entry name" value="MFS general substrate transporter"/>
    <property type="match status" value="1"/>
</dbReference>
<protein>
    <submittedName>
        <fullName evidence="9">Major facilitator superfamily domain-containing protein</fullName>
    </submittedName>
</protein>
<evidence type="ECO:0000256" key="7">
    <source>
        <dbReference type="SAM" id="Phobius"/>
    </source>
</evidence>
<feature type="transmembrane region" description="Helical" evidence="7">
    <location>
        <begin position="481"/>
        <end position="503"/>
    </location>
</feature>
<dbReference type="PANTHER" id="PTHR23502:SF51">
    <property type="entry name" value="QUINIDINE RESISTANCE PROTEIN 1-RELATED"/>
    <property type="match status" value="1"/>
</dbReference>
<feature type="transmembrane region" description="Helical" evidence="7">
    <location>
        <begin position="176"/>
        <end position="195"/>
    </location>
</feature>
<dbReference type="Gene3D" id="1.20.1720.10">
    <property type="entry name" value="Multidrug resistance protein D"/>
    <property type="match status" value="2"/>
</dbReference>
<dbReference type="EMBL" id="JAULSY010000034">
    <property type="protein sequence ID" value="KAK0670247.1"/>
    <property type="molecule type" value="Genomic_DNA"/>
</dbReference>
<accession>A0AA39ZFU2</accession>